<evidence type="ECO:0000256" key="1">
    <source>
        <dbReference type="SAM" id="MobiDB-lite"/>
    </source>
</evidence>
<protein>
    <submittedName>
        <fullName evidence="2">Uncharacterized protein</fullName>
    </submittedName>
</protein>
<gene>
    <name evidence="2" type="ORF">LTRI10_LOCUS47753</name>
</gene>
<evidence type="ECO:0000313" key="3">
    <source>
        <dbReference type="Proteomes" id="UP001497516"/>
    </source>
</evidence>
<organism evidence="2 3">
    <name type="scientific">Linum trigynum</name>
    <dbReference type="NCBI Taxonomy" id="586398"/>
    <lineage>
        <taxon>Eukaryota</taxon>
        <taxon>Viridiplantae</taxon>
        <taxon>Streptophyta</taxon>
        <taxon>Embryophyta</taxon>
        <taxon>Tracheophyta</taxon>
        <taxon>Spermatophyta</taxon>
        <taxon>Magnoliopsida</taxon>
        <taxon>eudicotyledons</taxon>
        <taxon>Gunneridae</taxon>
        <taxon>Pentapetalae</taxon>
        <taxon>rosids</taxon>
        <taxon>fabids</taxon>
        <taxon>Malpighiales</taxon>
        <taxon>Linaceae</taxon>
        <taxon>Linum</taxon>
    </lineage>
</organism>
<name>A0AAV2GD43_9ROSI</name>
<dbReference type="AlphaFoldDB" id="A0AAV2GD43"/>
<dbReference type="Proteomes" id="UP001497516">
    <property type="component" value="Chromosome 8"/>
</dbReference>
<reference evidence="2 3" key="1">
    <citation type="submission" date="2024-04" db="EMBL/GenBank/DDBJ databases">
        <authorList>
            <person name="Fracassetti M."/>
        </authorList>
    </citation>
    <scope>NUCLEOTIDE SEQUENCE [LARGE SCALE GENOMIC DNA]</scope>
</reference>
<sequence length="137" mass="15230">MNSKATIGERCSSPGKRGSRCSFWFESVHLQPDQRCSEEGWQGESDEDGRPAEPEIVAAEYLALPASLEAPPALPTADDQRAVDGRFLRNPVGDLEAMRNRYFRVGGFRGGGRAVGVYPAPVLATWWKIFFNYCDIF</sequence>
<evidence type="ECO:0000313" key="2">
    <source>
        <dbReference type="EMBL" id="CAL1408132.1"/>
    </source>
</evidence>
<accession>A0AAV2GD43</accession>
<feature type="region of interest" description="Disordered" evidence="1">
    <location>
        <begin position="32"/>
        <end position="52"/>
    </location>
</feature>
<proteinExistence type="predicted"/>
<keyword evidence="3" id="KW-1185">Reference proteome</keyword>
<dbReference type="EMBL" id="OZ034821">
    <property type="protein sequence ID" value="CAL1408132.1"/>
    <property type="molecule type" value="Genomic_DNA"/>
</dbReference>